<sequence length="90" mass="9768">MLGDGSDLHVTVTDSEVGVPAYLGEAIFRDGVSRRPGDDGPPWASASRRPARRRGRATGTPPSPAYSHVSDDEVRDFWQRLTSRDTTSPS</sequence>
<protein>
    <submittedName>
        <fullName evidence="2">Uncharacterized protein</fullName>
    </submittedName>
</protein>
<evidence type="ECO:0000313" key="3">
    <source>
        <dbReference type="Proteomes" id="UP001165074"/>
    </source>
</evidence>
<proteinExistence type="predicted"/>
<keyword evidence="3" id="KW-1185">Reference proteome</keyword>
<dbReference type="Proteomes" id="UP001165074">
    <property type="component" value="Unassembled WGS sequence"/>
</dbReference>
<dbReference type="EMBL" id="BSTK01000032">
    <property type="protein sequence ID" value="GLY92633.1"/>
    <property type="molecule type" value="Genomic_DNA"/>
</dbReference>
<organism evidence="2 3">
    <name type="scientific">Actinoallomurus iriomotensis</name>
    <dbReference type="NCBI Taxonomy" id="478107"/>
    <lineage>
        <taxon>Bacteria</taxon>
        <taxon>Bacillati</taxon>
        <taxon>Actinomycetota</taxon>
        <taxon>Actinomycetes</taxon>
        <taxon>Streptosporangiales</taxon>
        <taxon>Thermomonosporaceae</taxon>
        <taxon>Actinoallomurus</taxon>
    </lineage>
</organism>
<comment type="caution">
    <text evidence="2">The sequence shown here is derived from an EMBL/GenBank/DDBJ whole genome shotgun (WGS) entry which is preliminary data.</text>
</comment>
<dbReference type="AlphaFoldDB" id="A0A9W6W0S2"/>
<evidence type="ECO:0000313" key="2">
    <source>
        <dbReference type="EMBL" id="GLY92633.1"/>
    </source>
</evidence>
<reference evidence="2" key="1">
    <citation type="submission" date="2023-03" db="EMBL/GenBank/DDBJ databases">
        <title>Actinoallomurus iriomotensis NBRC 103684.</title>
        <authorList>
            <person name="Ichikawa N."/>
            <person name="Sato H."/>
            <person name="Tonouchi N."/>
        </authorList>
    </citation>
    <scope>NUCLEOTIDE SEQUENCE</scope>
    <source>
        <strain evidence="2">NBRC 103684</strain>
    </source>
</reference>
<accession>A0A9W6W0S2</accession>
<evidence type="ECO:0000256" key="1">
    <source>
        <dbReference type="SAM" id="MobiDB-lite"/>
    </source>
</evidence>
<name>A0A9W6W0S2_9ACTN</name>
<feature type="region of interest" description="Disordered" evidence="1">
    <location>
        <begin position="31"/>
        <end position="75"/>
    </location>
</feature>
<gene>
    <name evidence="2" type="ORF">Airi02_105610</name>
</gene>